<dbReference type="PANTHER" id="PTHR37391">
    <property type="entry name" value="E3 UBIQUITIN-PROTEIN LIGASE"/>
    <property type="match status" value="1"/>
</dbReference>
<evidence type="ECO:0000313" key="3">
    <source>
        <dbReference type="Proteomes" id="UP000437736"/>
    </source>
</evidence>
<dbReference type="Proteomes" id="UP000437736">
    <property type="component" value="Unassembled WGS sequence"/>
</dbReference>
<dbReference type="EMBL" id="WJHE01000738">
    <property type="protein sequence ID" value="MST33823.1"/>
    <property type="molecule type" value="Genomic_DNA"/>
</dbReference>
<organism evidence="2 3">
    <name type="scientific">Acidiferrimicrobium australe</name>
    <dbReference type="NCBI Taxonomy" id="2664430"/>
    <lineage>
        <taxon>Bacteria</taxon>
        <taxon>Bacillati</taxon>
        <taxon>Actinomycetota</taxon>
        <taxon>Acidimicrobiia</taxon>
        <taxon>Acidimicrobiales</taxon>
        <taxon>Acidimicrobiaceae</taxon>
        <taxon>Acidiferrimicrobium</taxon>
    </lineage>
</organism>
<accession>A0ABW9QWK4</accession>
<comment type="caution">
    <text evidence="2">The sequence shown here is derived from an EMBL/GenBank/DDBJ whole genome shotgun (WGS) entry which is preliminary data.</text>
</comment>
<gene>
    <name evidence="2" type="ORF">GHK86_13985</name>
</gene>
<name>A0ABW9QWK4_9ACTN</name>
<dbReference type="InterPro" id="IPR049202">
    <property type="entry name" value="DUF6817"/>
</dbReference>
<reference evidence="2 3" key="1">
    <citation type="submission" date="2019-11" db="EMBL/GenBank/DDBJ databases">
        <title>Acidiferrimicrobium australis gen. nov., sp. nov., an acidophilic and obligately heterotrophic, member of the Actinobacteria that catalyses dissimilatory oxido- reduction of iron isolated from metal-rich acidic water in Chile.</title>
        <authorList>
            <person name="Gonzalez D."/>
            <person name="Huber K."/>
            <person name="Hedrich S."/>
            <person name="Rojas-Villalobos C."/>
            <person name="Quatrini R."/>
            <person name="Dinamarca M.A."/>
            <person name="Schwarz A."/>
            <person name="Canales C."/>
            <person name="Nancucheo I."/>
        </authorList>
    </citation>
    <scope>NUCLEOTIDE SEQUENCE [LARGE SCALE GENOMIC DNA]</scope>
    <source>
        <strain evidence="2 3">USS-CCA1</strain>
    </source>
</reference>
<evidence type="ECO:0000259" key="1">
    <source>
        <dbReference type="Pfam" id="PF20680"/>
    </source>
</evidence>
<dbReference type="PANTHER" id="PTHR37391:SF2">
    <property type="entry name" value="E3 UBIQUITIN-PROTEIN LIGASE"/>
    <property type="match status" value="1"/>
</dbReference>
<sequence length="214" mass="23254">MSTDRADATRAWLDARGAGELPHTGRTLAIHLHNVWAMLRRWGQPERVCLAGLAHSVYSTDAFPDAVVGFEARPELRDLIGEEAEELVFLYCTLPRPALLDALEGTDPGEAVATVDRRDGSPRLLPRRALGDLAVINTANLAEQGQHDELVAGHWVASASRWARLAGRCAQHVPPVFAGGTVTVRPDDEQRLLDRYRAAFAAPAGEARSLLEGL</sequence>
<feature type="domain" description="DUF6817" evidence="1">
    <location>
        <begin position="12"/>
        <end position="96"/>
    </location>
</feature>
<evidence type="ECO:0000313" key="2">
    <source>
        <dbReference type="EMBL" id="MST33823.1"/>
    </source>
</evidence>
<protein>
    <recommendedName>
        <fullName evidence="1">DUF6817 domain-containing protein</fullName>
    </recommendedName>
</protein>
<feature type="non-terminal residue" evidence="2">
    <location>
        <position position="214"/>
    </location>
</feature>
<proteinExistence type="predicted"/>
<dbReference type="Pfam" id="PF20680">
    <property type="entry name" value="DUF6817"/>
    <property type="match status" value="1"/>
</dbReference>
<keyword evidence="3" id="KW-1185">Reference proteome</keyword>